<proteinExistence type="predicted"/>
<sequence>MTVLAFGMMSGCKSGNGPDTPQNAPRINLGVQGNITVDAKGGEAKIPYTIVNPAKGGEVKASSSQDWVSVTSYTDSTIILDVETYTEEENRNSIITIEYSYDGGNATPVQANLVQRGARTYDHELTAEVFTGTYEEINGHHCFTVNLSNLGYDADGYGKPEGMYYSIIFFSEEPADLENPLPAVGKYEVSDNAGDSTVMVISPASSVLSYDENGDRDLDAALDFGTMDISREGNVFTFDAELEDDNGETHHVIYSGEIELNVIYNGMQVITSDVDLKATQVTPQYMTDDYGVMQVYLHMTDMKINNGKYEAPGSLLRVHTFMPYDRNGNIAAGHYVVEETLRENSILAGYLSGETPYGTFVDVVDEMENEFFGLVTSGTMEVEKSGSTYNITCNFTTSDDYTVTASFNGSLEDMIDKPEPFSTFEGNRILALSEPFKQTEAVCYGSDFYLTGDAGSRWVITIRSGFSQVEDGVALDIVSSGTFESGIATGTYTPAVGFPRTGEYLPGSMVEGGIYGSNYIGAFLNGMPSKYAPAVSGNLDITNKGNDNYDIKFSFVDDLGYTWEGEYSGKLTVSEGK</sequence>
<accession>A0A9D2KA91</accession>
<dbReference type="Proteomes" id="UP000824115">
    <property type="component" value="Unassembled WGS sequence"/>
</dbReference>
<dbReference type="EMBL" id="DXAW01000082">
    <property type="protein sequence ID" value="HIZ85701.1"/>
    <property type="molecule type" value="Genomic_DNA"/>
</dbReference>
<gene>
    <name evidence="1" type="ORF">IAC04_04345</name>
</gene>
<comment type="caution">
    <text evidence="1">The sequence shown here is derived from an EMBL/GenBank/DDBJ whole genome shotgun (WGS) entry which is preliminary data.</text>
</comment>
<protein>
    <recommendedName>
        <fullName evidence="3">BACON domain-containing protein</fullName>
    </recommendedName>
</protein>
<evidence type="ECO:0000313" key="1">
    <source>
        <dbReference type="EMBL" id="HIZ85701.1"/>
    </source>
</evidence>
<dbReference type="AlphaFoldDB" id="A0A9D2KA91"/>
<evidence type="ECO:0008006" key="3">
    <source>
        <dbReference type="Google" id="ProtNLM"/>
    </source>
</evidence>
<name>A0A9D2KA91_9BACT</name>
<reference evidence="1" key="2">
    <citation type="submission" date="2021-04" db="EMBL/GenBank/DDBJ databases">
        <authorList>
            <person name="Gilroy R."/>
        </authorList>
    </citation>
    <scope>NUCLEOTIDE SEQUENCE</scope>
    <source>
        <strain evidence="1">Gambia16-554</strain>
    </source>
</reference>
<reference evidence="1" key="1">
    <citation type="journal article" date="2021" name="PeerJ">
        <title>Extensive microbial diversity within the chicken gut microbiome revealed by metagenomics and culture.</title>
        <authorList>
            <person name="Gilroy R."/>
            <person name="Ravi A."/>
            <person name="Getino M."/>
            <person name="Pursley I."/>
            <person name="Horton D.L."/>
            <person name="Alikhan N.F."/>
            <person name="Baker D."/>
            <person name="Gharbi K."/>
            <person name="Hall N."/>
            <person name="Watson M."/>
            <person name="Adriaenssens E.M."/>
            <person name="Foster-Nyarko E."/>
            <person name="Jarju S."/>
            <person name="Secka A."/>
            <person name="Antonio M."/>
            <person name="Oren A."/>
            <person name="Chaudhuri R.R."/>
            <person name="La Ragione R."/>
            <person name="Hildebrand F."/>
            <person name="Pallen M.J."/>
        </authorList>
    </citation>
    <scope>NUCLEOTIDE SEQUENCE</scope>
    <source>
        <strain evidence="1">Gambia16-554</strain>
    </source>
</reference>
<evidence type="ECO:0000313" key="2">
    <source>
        <dbReference type="Proteomes" id="UP000824115"/>
    </source>
</evidence>
<organism evidence="1 2">
    <name type="scientific">Candidatus Coprenecus stercoravium</name>
    <dbReference type="NCBI Taxonomy" id="2840735"/>
    <lineage>
        <taxon>Bacteria</taxon>
        <taxon>Pseudomonadati</taxon>
        <taxon>Bacteroidota</taxon>
        <taxon>Bacteroidia</taxon>
        <taxon>Bacteroidales</taxon>
        <taxon>Rikenellaceae</taxon>
        <taxon>Rikenellaceae incertae sedis</taxon>
        <taxon>Candidatus Coprenecus</taxon>
    </lineage>
</organism>